<evidence type="ECO:0000313" key="2">
    <source>
        <dbReference type="Proteomes" id="UP000663844"/>
    </source>
</evidence>
<comment type="caution">
    <text evidence="1">The sequence shown here is derived from an EMBL/GenBank/DDBJ whole genome shotgun (WGS) entry which is preliminary data.</text>
</comment>
<dbReference type="AlphaFoldDB" id="A0A820CN22"/>
<reference evidence="1" key="1">
    <citation type="submission" date="2021-02" db="EMBL/GenBank/DDBJ databases">
        <authorList>
            <person name="Nowell W R."/>
        </authorList>
    </citation>
    <scope>NUCLEOTIDE SEQUENCE</scope>
</reference>
<protein>
    <submittedName>
        <fullName evidence="1">Uncharacterized protein</fullName>
    </submittedName>
</protein>
<accession>A0A820CN22</accession>
<dbReference type="EMBL" id="CAJOAZ010010758">
    <property type="protein sequence ID" value="CAF4225866.1"/>
    <property type="molecule type" value="Genomic_DNA"/>
</dbReference>
<dbReference type="Gene3D" id="3.20.20.80">
    <property type="entry name" value="Glycosidases"/>
    <property type="match status" value="1"/>
</dbReference>
<organism evidence="1 2">
    <name type="scientific">Adineta steineri</name>
    <dbReference type="NCBI Taxonomy" id="433720"/>
    <lineage>
        <taxon>Eukaryota</taxon>
        <taxon>Metazoa</taxon>
        <taxon>Spiralia</taxon>
        <taxon>Gnathifera</taxon>
        <taxon>Rotifera</taxon>
        <taxon>Eurotatoria</taxon>
        <taxon>Bdelloidea</taxon>
        <taxon>Adinetida</taxon>
        <taxon>Adinetidae</taxon>
        <taxon>Adineta</taxon>
    </lineage>
</organism>
<dbReference type="Proteomes" id="UP000663844">
    <property type="component" value="Unassembled WGS sequence"/>
</dbReference>
<gene>
    <name evidence="1" type="ORF">OXD698_LOCUS42127</name>
</gene>
<proteinExistence type="predicted"/>
<evidence type="ECO:0000313" key="1">
    <source>
        <dbReference type="EMBL" id="CAF4225866.1"/>
    </source>
</evidence>
<dbReference type="SUPFAM" id="SSF51445">
    <property type="entry name" value="(Trans)glycosidases"/>
    <property type="match status" value="1"/>
</dbReference>
<dbReference type="InterPro" id="IPR017853">
    <property type="entry name" value="GH"/>
</dbReference>
<feature type="non-terminal residue" evidence="1">
    <location>
        <position position="42"/>
    </location>
</feature>
<sequence>MSILRLTADQVRRCLHGVGYEIFVQSFFDSNGDGIGDLNGLR</sequence>
<name>A0A820CN22_9BILA</name>